<reference evidence="2" key="1">
    <citation type="submission" date="2019-08" db="EMBL/GenBank/DDBJ databases">
        <authorList>
            <person name="Kucharzyk K."/>
            <person name="Murdoch R.W."/>
            <person name="Higgins S."/>
            <person name="Loffler F."/>
        </authorList>
    </citation>
    <scope>NUCLEOTIDE SEQUENCE</scope>
</reference>
<sequence length="275" mass="31771">MQPFPAKLESNSLTLRKQRNMKSINFKICLFYVACLVYMLVRPSTAYSQRVVKIGEAEISIQSPISVKKADQSDNNEIKSRYPRRYSETYFGMGSVIPVERDSRIDMHYGRINSLELGTNYFYRPAAGYAIGALVQYTYYNYKLRDAAANDVIMEGVPGEVRKEYFRTDNIGTGLINRFYFFPGKKTPFMLDIGGYVDFAFSKRYNVKTIENGDREKYKYRDGSMFNPIQAGIYGAVTVDEYSVFVRYRATNLFNPDKIAMELPEWTIGVRFILD</sequence>
<protein>
    <recommendedName>
        <fullName evidence="3">Outer membrane protein beta-barrel domain-containing protein</fullName>
    </recommendedName>
</protein>
<organism evidence="2">
    <name type="scientific">bioreactor metagenome</name>
    <dbReference type="NCBI Taxonomy" id="1076179"/>
    <lineage>
        <taxon>unclassified sequences</taxon>
        <taxon>metagenomes</taxon>
        <taxon>ecological metagenomes</taxon>
    </lineage>
</organism>
<feature type="transmembrane region" description="Helical" evidence="1">
    <location>
        <begin position="24"/>
        <end position="41"/>
    </location>
</feature>
<comment type="caution">
    <text evidence="2">The sequence shown here is derived from an EMBL/GenBank/DDBJ whole genome shotgun (WGS) entry which is preliminary data.</text>
</comment>
<evidence type="ECO:0008006" key="3">
    <source>
        <dbReference type="Google" id="ProtNLM"/>
    </source>
</evidence>
<name>A0A644X8G7_9ZZZZ</name>
<keyword evidence="1" id="KW-0812">Transmembrane</keyword>
<proteinExistence type="predicted"/>
<accession>A0A644X8G7</accession>
<keyword evidence="1" id="KW-1133">Transmembrane helix</keyword>
<gene>
    <name evidence="2" type="ORF">SDC9_58829</name>
</gene>
<evidence type="ECO:0000256" key="1">
    <source>
        <dbReference type="SAM" id="Phobius"/>
    </source>
</evidence>
<dbReference type="EMBL" id="VSSQ01001977">
    <property type="protein sequence ID" value="MPM12476.1"/>
    <property type="molecule type" value="Genomic_DNA"/>
</dbReference>
<keyword evidence="1" id="KW-0472">Membrane</keyword>
<evidence type="ECO:0000313" key="2">
    <source>
        <dbReference type="EMBL" id="MPM12476.1"/>
    </source>
</evidence>
<dbReference type="AlphaFoldDB" id="A0A644X8G7"/>